<feature type="domain" description="SAM" evidence="3">
    <location>
        <begin position="180"/>
        <end position="244"/>
    </location>
</feature>
<feature type="region of interest" description="Disordered" evidence="1">
    <location>
        <begin position="383"/>
        <end position="410"/>
    </location>
</feature>
<accession>A0A7R7XP84</accession>
<dbReference type="Proteomes" id="UP000654913">
    <property type="component" value="Chromosome 4"/>
</dbReference>
<dbReference type="Pfam" id="PF07647">
    <property type="entry name" value="SAM_2"/>
    <property type="match status" value="1"/>
</dbReference>
<feature type="region of interest" description="Disordered" evidence="1">
    <location>
        <begin position="101"/>
        <end position="130"/>
    </location>
</feature>
<evidence type="ECO:0008006" key="6">
    <source>
        <dbReference type="Google" id="ProtNLM"/>
    </source>
</evidence>
<reference evidence="4" key="1">
    <citation type="submission" date="2021-01" db="EMBL/GenBank/DDBJ databases">
        <authorList>
            <consortium name="Aspergillus puulaauensis MK2 genome sequencing consortium"/>
            <person name="Kazuki M."/>
            <person name="Futagami T."/>
        </authorList>
    </citation>
    <scope>NUCLEOTIDE SEQUENCE</scope>
    <source>
        <strain evidence="4">MK2</strain>
    </source>
</reference>
<dbReference type="InterPro" id="IPR011993">
    <property type="entry name" value="PH-like_dom_sf"/>
</dbReference>
<dbReference type="PROSITE" id="PS50003">
    <property type="entry name" value="PH_DOMAIN"/>
    <property type="match status" value="1"/>
</dbReference>
<dbReference type="Gene3D" id="2.30.29.30">
    <property type="entry name" value="Pleckstrin-homology domain (PH domain)/Phosphotyrosine-binding domain (PTB)"/>
    <property type="match status" value="1"/>
</dbReference>
<dbReference type="SUPFAM" id="SSF50729">
    <property type="entry name" value="PH domain-like"/>
    <property type="match status" value="1"/>
</dbReference>
<gene>
    <name evidence="4" type="ORF">APUU_41286S</name>
</gene>
<dbReference type="CDD" id="cd09535">
    <property type="entry name" value="SAM_BOI-like_fungal"/>
    <property type="match status" value="1"/>
</dbReference>
<evidence type="ECO:0000313" key="5">
    <source>
        <dbReference type="Proteomes" id="UP000654913"/>
    </source>
</evidence>
<dbReference type="KEGG" id="apuu:APUU_41286S"/>
<feature type="compositionally biased region" description="Basic and acidic residues" evidence="1">
    <location>
        <begin position="306"/>
        <end position="315"/>
    </location>
</feature>
<feature type="compositionally biased region" description="Polar residues" evidence="1">
    <location>
        <begin position="246"/>
        <end position="287"/>
    </location>
</feature>
<feature type="compositionally biased region" description="Polar residues" evidence="1">
    <location>
        <begin position="566"/>
        <end position="575"/>
    </location>
</feature>
<protein>
    <recommendedName>
        <fullName evidence="6">SAM and PH domain protein</fullName>
    </recommendedName>
</protein>
<dbReference type="SMART" id="SM00233">
    <property type="entry name" value="PH"/>
    <property type="match status" value="1"/>
</dbReference>
<sequence length="867" mass="94913">MDSARGFQTSFDYIKTQQSLFQDARTLPRYRSRSAISDATTEIFDSDYDSDSLDDTSNSSLYRSGSSLVAESVTTLSSVDEIKTPQSTGLSGFPFQIDESPIKGPQGPHLFRTSEDSLSRPQLTPVEQDPTSAVATHFYTGFNAEPERRDTPLPDNVAPTPPPAAHSTSRRESGINIPNWSPNQVVRWMRGLGFEESVTEKFLINDISGSILLELQIEDLKELEIASFGKRHQLMACIKKLRECSNSSATPSCDSRISTPASSLRQDTQTPQTISSRGSSQCTSQFTGADATRTRSGSRSSGKSGKGHERQDSRQKRGRQGTEVVPQDSVSIVAIEQLLPKLHVCSKGENCRKWQKQQTRVARLLKDLQLEGLGGSVLVAGDPGNAPNAPSLMKSPQPEARSETRSEARPPALDLKLPMLERTSAGIEEKTPKSDITPSLVASSDIMGANHQANLHLSQAMLEDVQTRDPQENVRNFLNFQRFSGLQPATDPATPPMDTMSMTESPKFAQGNQTGPPGPTGPTLTNNLRHLPKLHIPSMHAPSESTFSPSYSALRTVTPSVIQKSQQFPATNRGKSPNPYGSLLSPSDFYRDGAQCEQGPQSPGGEDPMTAVPLNPVERACSQSVPPDMRFGGQLAHKAHDAQLAASKAETHRRLHSAIQTNGFKALVPVAEGSAQAPIDTLEDLEKTAKTPRYRHNPMSPGSAHADDIIHSGWMKKRKTTKFIRHEWEDRHFALRGTNLCMYPDEKATEENDKSLERIDVDDYAVACSSLQSSSKLTAAFKKTVLKRVNDKQGDAAAAFAFSLIPAPNNSGTAERKPLLSSGPKSHHFSVKSREERIDWMRELMLAKALRRGRESGDLVNLNGEPF</sequence>
<evidence type="ECO:0000256" key="1">
    <source>
        <dbReference type="SAM" id="MobiDB-lite"/>
    </source>
</evidence>
<reference evidence="4" key="2">
    <citation type="submission" date="2021-02" db="EMBL/GenBank/DDBJ databases">
        <title>Aspergillus puulaauensis MK2 genome sequence.</title>
        <authorList>
            <person name="Futagami T."/>
            <person name="Mori K."/>
            <person name="Kadooka C."/>
            <person name="Tanaka T."/>
        </authorList>
    </citation>
    <scope>NUCLEOTIDE SEQUENCE</scope>
    <source>
        <strain evidence="4">MK2</strain>
    </source>
</reference>
<feature type="compositionally biased region" description="Low complexity" evidence="1">
    <location>
        <begin position="510"/>
        <end position="528"/>
    </location>
</feature>
<feature type="region of interest" description="Disordered" evidence="1">
    <location>
        <begin position="566"/>
        <end position="613"/>
    </location>
</feature>
<dbReference type="SUPFAM" id="SSF47769">
    <property type="entry name" value="SAM/Pointed domain"/>
    <property type="match status" value="1"/>
</dbReference>
<dbReference type="Gene3D" id="1.10.150.50">
    <property type="entry name" value="Transcription Factor, Ets-1"/>
    <property type="match status" value="1"/>
</dbReference>
<dbReference type="Pfam" id="PF00169">
    <property type="entry name" value="PH"/>
    <property type="match status" value="1"/>
</dbReference>
<organism evidence="4 5">
    <name type="scientific">Aspergillus puulaauensis</name>
    <dbReference type="NCBI Taxonomy" id="1220207"/>
    <lineage>
        <taxon>Eukaryota</taxon>
        <taxon>Fungi</taxon>
        <taxon>Dikarya</taxon>
        <taxon>Ascomycota</taxon>
        <taxon>Pezizomycotina</taxon>
        <taxon>Eurotiomycetes</taxon>
        <taxon>Eurotiomycetidae</taxon>
        <taxon>Eurotiales</taxon>
        <taxon>Aspergillaceae</taxon>
        <taxon>Aspergillus</taxon>
    </lineage>
</organism>
<dbReference type="OrthoDB" id="422827at2759"/>
<evidence type="ECO:0000313" key="4">
    <source>
        <dbReference type="EMBL" id="BCS24842.1"/>
    </source>
</evidence>
<name>A0A7R7XP84_9EURO</name>
<dbReference type="AlphaFoldDB" id="A0A7R7XP84"/>
<dbReference type="SMART" id="SM00454">
    <property type="entry name" value="SAM"/>
    <property type="match status" value="1"/>
</dbReference>
<dbReference type="PROSITE" id="PS50105">
    <property type="entry name" value="SAM_DOMAIN"/>
    <property type="match status" value="1"/>
</dbReference>
<dbReference type="InterPro" id="IPR001660">
    <property type="entry name" value="SAM"/>
</dbReference>
<feature type="region of interest" description="Disordered" evidence="1">
    <location>
        <begin position="506"/>
        <end position="528"/>
    </location>
</feature>
<evidence type="ECO:0000259" key="3">
    <source>
        <dbReference type="PROSITE" id="PS50105"/>
    </source>
</evidence>
<dbReference type="GeneID" id="64974847"/>
<keyword evidence="5" id="KW-1185">Reference proteome</keyword>
<feature type="region of interest" description="Disordered" evidence="1">
    <location>
        <begin position="246"/>
        <end position="325"/>
    </location>
</feature>
<dbReference type="InterPro" id="IPR001849">
    <property type="entry name" value="PH_domain"/>
</dbReference>
<dbReference type="InterPro" id="IPR013761">
    <property type="entry name" value="SAM/pointed_sf"/>
</dbReference>
<feature type="region of interest" description="Disordered" evidence="1">
    <location>
        <begin position="144"/>
        <end position="178"/>
    </location>
</feature>
<dbReference type="EMBL" id="AP024446">
    <property type="protein sequence ID" value="BCS24842.1"/>
    <property type="molecule type" value="Genomic_DNA"/>
</dbReference>
<proteinExistence type="predicted"/>
<evidence type="ECO:0000259" key="2">
    <source>
        <dbReference type="PROSITE" id="PS50003"/>
    </source>
</evidence>
<dbReference type="RefSeq" id="XP_041557036.1">
    <property type="nucleotide sequence ID" value="XM_041704452.1"/>
</dbReference>
<feature type="domain" description="PH" evidence="2">
    <location>
        <begin position="708"/>
        <end position="849"/>
    </location>
</feature>